<keyword evidence="3" id="KW-1185">Reference proteome</keyword>
<keyword evidence="1" id="KW-0732">Signal</keyword>
<proteinExistence type="predicted"/>
<protein>
    <submittedName>
        <fullName evidence="2">Uncharacterized protein</fullName>
    </submittedName>
</protein>
<evidence type="ECO:0000313" key="2">
    <source>
        <dbReference type="EMBL" id="KAK1155853.1"/>
    </source>
</evidence>
<sequence>MNTGSLFTLLLLLLLLCLWALPELSESTAETQDAFLDAEAWSPEEERRQRELVSLESNANTEGAELQKKRTCEYTWIGLVTTVL</sequence>
<evidence type="ECO:0000256" key="1">
    <source>
        <dbReference type="SAM" id="SignalP"/>
    </source>
</evidence>
<feature type="signal peptide" evidence="1">
    <location>
        <begin position="1"/>
        <end position="20"/>
    </location>
</feature>
<dbReference type="Proteomes" id="UP001230051">
    <property type="component" value="Unassembled WGS sequence"/>
</dbReference>
<reference evidence="2" key="1">
    <citation type="submission" date="2022-02" db="EMBL/GenBank/DDBJ databases">
        <title>Atlantic sturgeon de novo genome assembly.</title>
        <authorList>
            <person name="Stock M."/>
            <person name="Klopp C."/>
            <person name="Guiguen Y."/>
            <person name="Cabau C."/>
            <person name="Parinello H."/>
            <person name="Santidrian Yebra-Pimentel E."/>
            <person name="Kuhl H."/>
            <person name="Dirks R.P."/>
            <person name="Guessner J."/>
            <person name="Wuertz S."/>
            <person name="Du K."/>
            <person name="Schartl M."/>
        </authorList>
    </citation>
    <scope>NUCLEOTIDE SEQUENCE</scope>
    <source>
        <strain evidence="2">STURGEONOMICS-FGT-2020</strain>
        <tissue evidence="2">Whole blood</tissue>
    </source>
</reference>
<feature type="chain" id="PRO_5041936673" evidence="1">
    <location>
        <begin position="21"/>
        <end position="84"/>
    </location>
</feature>
<evidence type="ECO:0000313" key="3">
    <source>
        <dbReference type="Proteomes" id="UP001230051"/>
    </source>
</evidence>
<accession>A0AAD8FU25</accession>
<dbReference type="AlphaFoldDB" id="A0AAD8FU25"/>
<dbReference type="EMBL" id="JAGXEW010000029">
    <property type="protein sequence ID" value="KAK1155853.1"/>
    <property type="molecule type" value="Genomic_DNA"/>
</dbReference>
<gene>
    <name evidence="2" type="ORF">AOXY_G26702</name>
</gene>
<comment type="caution">
    <text evidence="2">The sequence shown here is derived from an EMBL/GenBank/DDBJ whole genome shotgun (WGS) entry which is preliminary data.</text>
</comment>
<name>A0AAD8FU25_ACIOX</name>
<organism evidence="2 3">
    <name type="scientific">Acipenser oxyrinchus oxyrinchus</name>
    <dbReference type="NCBI Taxonomy" id="40147"/>
    <lineage>
        <taxon>Eukaryota</taxon>
        <taxon>Metazoa</taxon>
        <taxon>Chordata</taxon>
        <taxon>Craniata</taxon>
        <taxon>Vertebrata</taxon>
        <taxon>Euteleostomi</taxon>
        <taxon>Actinopterygii</taxon>
        <taxon>Chondrostei</taxon>
        <taxon>Acipenseriformes</taxon>
        <taxon>Acipenseridae</taxon>
        <taxon>Acipenser</taxon>
    </lineage>
</organism>